<dbReference type="RefSeq" id="WP_138722518.1">
    <property type="nucleotide sequence ID" value="NZ_SSHJ02000005.1"/>
</dbReference>
<organism evidence="3 4">
    <name type="scientific">Pedobacter ureilyticus</name>
    <dbReference type="NCBI Taxonomy" id="1393051"/>
    <lineage>
        <taxon>Bacteria</taxon>
        <taxon>Pseudomonadati</taxon>
        <taxon>Bacteroidota</taxon>
        <taxon>Sphingobacteriia</taxon>
        <taxon>Sphingobacteriales</taxon>
        <taxon>Sphingobacteriaceae</taxon>
        <taxon>Pedobacter</taxon>
    </lineage>
</organism>
<dbReference type="EMBL" id="SSHJ02000005">
    <property type="protein sequence ID" value="MFN0255412.1"/>
    <property type="molecule type" value="Genomic_DNA"/>
</dbReference>
<dbReference type="InterPro" id="IPR032508">
    <property type="entry name" value="FecR_C"/>
</dbReference>
<dbReference type="Proteomes" id="UP001517247">
    <property type="component" value="Unassembled WGS sequence"/>
</dbReference>
<dbReference type="PANTHER" id="PTHR30273:SF2">
    <property type="entry name" value="PROTEIN FECR"/>
    <property type="match status" value="1"/>
</dbReference>
<gene>
    <name evidence="3" type="ORF">E6A44_007505</name>
</gene>
<evidence type="ECO:0000313" key="3">
    <source>
        <dbReference type="EMBL" id="MFN0255412.1"/>
    </source>
</evidence>
<evidence type="ECO:0000259" key="1">
    <source>
        <dbReference type="Pfam" id="PF04773"/>
    </source>
</evidence>
<evidence type="ECO:0000313" key="4">
    <source>
        <dbReference type="Proteomes" id="UP001517247"/>
    </source>
</evidence>
<dbReference type="InterPro" id="IPR012373">
    <property type="entry name" value="Ferrdict_sens_TM"/>
</dbReference>
<dbReference type="InterPro" id="IPR006860">
    <property type="entry name" value="FecR"/>
</dbReference>
<name>A0ABW9J6B9_9SPHI</name>
<dbReference type="Gene3D" id="2.60.120.1440">
    <property type="match status" value="1"/>
</dbReference>
<dbReference type="Pfam" id="PF04773">
    <property type="entry name" value="FecR"/>
    <property type="match status" value="1"/>
</dbReference>
<dbReference type="PIRSF" id="PIRSF018266">
    <property type="entry name" value="FecR"/>
    <property type="match status" value="1"/>
</dbReference>
<reference evidence="3 4" key="1">
    <citation type="submission" date="2024-12" db="EMBL/GenBank/DDBJ databases">
        <authorList>
            <person name="Hu S."/>
        </authorList>
    </citation>
    <scope>NUCLEOTIDE SEQUENCE [LARGE SCALE GENOMIC DNA]</scope>
    <source>
        <strain evidence="3 4">THG-T11</strain>
    </source>
</reference>
<feature type="domain" description="FecR protein" evidence="1">
    <location>
        <begin position="122"/>
        <end position="204"/>
    </location>
</feature>
<sequence>MNDELLIKFLLKETTSEENKEVQNWMVADAENEKYYRQFERIWKESEALAQASTVDEELAWQKFKQRVDEKQTTVPVVKKLKLAQFWLRIAAVFAICFGSWLVYQNLNGYTDLVSSEVVLNQELPDGSKLVLNKNTSISYASNFKSNRKVELEQGEVFFDVAHDRSHPFVIDIKGVKVEVVGTSFNIKRFKNAVEVIVETGVVKVSKDSQQLKLLKGESIMLADDEKIIAKQKTEDELYSYYRTQLFVTNNTPLPKLINTLGEAYGAKISLSEQVKKDRISTTLPFKFSLEKNLETICETLDLKMQRNQDEILLSKK</sequence>
<proteinExistence type="predicted"/>
<dbReference type="Gene3D" id="3.55.50.30">
    <property type="match status" value="1"/>
</dbReference>
<feature type="domain" description="Protein FecR C-terminal" evidence="2">
    <location>
        <begin position="247"/>
        <end position="313"/>
    </location>
</feature>
<comment type="caution">
    <text evidence="3">The sequence shown here is derived from an EMBL/GenBank/DDBJ whole genome shotgun (WGS) entry which is preliminary data.</text>
</comment>
<protein>
    <submittedName>
        <fullName evidence="3">FecR family protein</fullName>
    </submittedName>
</protein>
<evidence type="ECO:0000259" key="2">
    <source>
        <dbReference type="Pfam" id="PF16344"/>
    </source>
</evidence>
<accession>A0ABW9J6B9</accession>
<dbReference type="Pfam" id="PF16344">
    <property type="entry name" value="FecR_C"/>
    <property type="match status" value="1"/>
</dbReference>
<dbReference type="PANTHER" id="PTHR30273">
    <property type="entry name" value="PERIPLASMIC SIGNAL SENSOR AND SIGMA FACTOR ACTIVATOR FECR-RELATED"/>
    <property type="match status" value="1"/>
</dbReference>
<keyword evidence="4" id="KW-1185">Reference proteome</keyword>